<protein>
    <recommendedName>
        <fullName evidence="2">DNA-3-methyladenine glycosylase II</fullName>
        <ecNumber evidence="2">3.2.2.21</ecNumber>
    </recommendedName>
</protein>
<evidence type="ECO:0000256" key="4">
    <source>
        <dbReference type="ARBA" id="ARBA00023204"/>
    </source>
</evidence>
<dbReference type="InterPro" id="IPR011257">
    <property type="entry name" value="DNA_glycosylase"/>
</dbReference>
<dbReference type="GO" id="GO:0005737">
    <property type="term" value="C:cytoplasm"/>
    <property type="evidence" value="ECO:0007669"/>
    <property type="project" value="TreeGrafter"/>
</dbReference>
<dbReference type="GO" id="GO:0006285">
    <property type="term" value="P:base-excision repair, AP site formation"/>
    <property type="evidence" value="ECO:0007669"/>
    <property type="project" value="TreeGrafter"/>
</dbReference>
<accession>A0A076PRN4</accession>
<dbReference type="Gene3D" id="1.10.340.30">
    <property type="entry name" value="Hypothetical protein, domain 2"/>
    <property type="match status" value="1"/>
</dbReference>
<comment type="catalytic activity">
    <reaction evidence="1">
        <text>Hydrolysis of alkylated DNA, releasing 3-methyladenine, 3-methylguanine, 7-methylguanine and 7-methyladenine.</text>
        <dbReference type="EC" id="3.2.2.21"/>
    </reaction>
</comment>
<dbReference type="CDD" id="cd00056">
    <property type="entry name" value="ENDO3c"/>
    <property type="match status" value="1"/>
</dbReference>
<dbReference type="KEGG" id="ctes:O987_21380"/>
<reference evidence="7 8" key="1">
    <citation type="journal article" date="2014" name="Genome Announc.">
        <title>Complete Genome Sequence of Polychlorinated Biphenyl Degrader Comamonas testosteroni TK102 (NBRC 109938).</title>
        <authorList>
            <person name="Fukuda K."/>
            <person name="Hosoyama A."/>
            <person name="Tsuchikane K."/>
            <person name="Ohji S."/>
            <person name="Yamazoe A."/>
            <person name="Fujita N."/>
            <person name="Shintani M."/>
            <person name="Kimbara K."/>
        </authorList>
    </citation>
    <scope>NUCLEOTIDE SEQUENCE [LARGE SCALE GENOMIC DNA]</scope>
    <source>
        <strain evidence="7">TK102</strain>
    </source>
</reference>
<dbReference type="SUPFAM" id="SSF48150">
    <property type="entry name" value="DNA-glycosylase"/>
    <property type="match status" value="1"/>
</dbReference>
<organism evidence="7 8">
    <name type="scientific">Comamonas testosteroni TK102</name>
    <dbReference type="NCBI Taxonomy" id="1392005"/>
    <lineage>
        <taxon>Bacteria</taxon>
        <taxon>Pseudomonadati</taxon>
        <taxon>Pseudomonadota</taxon>
        <taxon>Betaproteobacteria</taxon>
        <taxon>Burkholderiales</taxon>
        <taxon>Comamonadaceae</taxon>
        <taxon>Comamonas</taxon>
    </lineage>
</organism>
<dbReference type="PANTHER" id="PTHR43003">
    <property type="entry name" value="DNA-3-METHYLADENINE GLYCOSYLASE"/>
    <property type="match status" value="1"/>
</dbReference>
<dbReference type="EC" id="3.2.2.21" evidence="2"/>
<dbReference type="AlphaFoldDB" id="A0A076PRN4"/>
<evidence type="ECO:0000256" key="1">
    <source>
        <dbReference type="ARBA" id="ARBA00000086"/>
    </source>
</evidence>
<dbReference type="SMART" id="SM01009">
    <property type="entry name" value="AlkA_N"/>
    <property type="match status" value="1"/>
</dbReference>
<evidence type="ECO:0000256" key="3">
    <source>
        <dbReference type="ARBA" id="ARBA00022763"/>
    </source>
</evidence>
<feature type="domain" description="DNA-3-methyladenine glycosylase AlkA N-terminal" evidence="6">
    <location>
        <begin position="22"/>
        <end position="141"/>
    </location>
</feature>
<dbReference type="Proteomes" id="UP000028782">
    <property type="component" value="Chromosome"/>
</dbReference>
<dbReference type="GO" id="GO:0043916">
    <property type="term" value="F:DNA-7-methylguanine glycosylase activity"/>
    <property type="evidence" value="ECO:0007669"/>
    <property type="project" value="TreeGrafter"/>
</dbReference>
<gene>
    <name evidence="7" type="ORF">O987_21380</name>
</gene>
<evidence type="ECO:0000259" key="6">
    <source>
        <dbReference type="SMART" id="SM01009"/>
    </source>
</evidence>
<keyword evidence="4" id="KW-0234">DNA repair</keyword>
<dbReference type="InterPro" id="IPR051912">
    <property type="entry name" value="Alkylbase_DNA_Glycosylase/TA"/>
</dbReference>
<dbReference type="InterPro" id="IPR010316">
    <property type="entry name" value="AlkA_N"/>
</dbReference>
<dbReference type="RefSeq" id="WP_043374462.1">
    <property type="nucleotide sequence ID" value="NZ_CP006704.1"/>
</dbReference>
<name>A0A076PRN4_COMTE</name>
<keyword evidence="3" id="KW-0227">DNA damage</keyword>
<proteinExistence type="predicted"/>
<dbReference type="PANTHER" id="PTHR43003:SF13">
    <property type="entry name" value="DNA-3-METHYLADENINE GLYCOSYLASE 2"/>
    <property type="match status" value="1"/>
</dbReference>
<evidence type="ECO:0000313" key="8">
    <source>
        <dbReference type="Proteomes" id="UP000028782"/>
    </source>
</evidence>
<dbReference type="GO" id="GO:0006307">
    <property type="term" value="P:DNA alkylation repair"/>
    <property type="evidence" value="ECO:0007669"/>
    <property type="project" value="TreeGrafter"/>
</dbReference>
<sequence length="329" mass="35554">MKHWRAPAQPAVIENRMLLEVSIALPARYRFDEFVHFHDRDEQQLAERVDAGARSLHKAIMWKHSPALLQLQWQSGRVQASLHAAHAEPAEADRAALQAMVKRMLGLIYAPGQLELAHGDHPELGALLSRQAGLHVPGSPTPFEALTWAITGQQITVAVAVSLRRKLIALAGEPLAQDGGMPALHAYPDAQRVAALGLDVLRGAGFSQAKAQTLLAVAQAVAEDSLPLDDWAARSAAGQWQEQDVAAASAQLLAVKGIGPWTVNYTLLRGYGWPDGSLHGDVAVRRAIGLLNGSDKPDARAASDWLEQFKPWRALVAAHLWASLADSAY</sequence>
<dbReference type="EMBL" id="CP006704">
    <property type="protein sequence ID" value="AIJ48368.1"/>
    <property type="molecule type" value="Genomic_DNA"/>
</dbReference>
<dbReference type="GO" id="GO:0008725">
    <property type="term" value="F:DNA-3-methyladenine glycosylase activity"/>
    <property type="evidence" value="ECO:0007669"/>
    <property type="project" value="TreeGrafter"/>
</dbReference>
<evidence type="ECO:0000313" key="7">
    <source>
        <dbReference type="EMBL" id="AIJ48368.1"/>
    </source>
</evidence>
<dbReference type="GO" id="GO:0032131">
    <property type="term" value="F:alkylated DNA binding"/>
    <property type="evidence" value="ECO:0007669"/>
    <property type="project" value="TreeGrafter"/>
</dbReference>
<dbReference type="SMART" id="SM00478">
    <property type="entry name" value="ENDO3c"/>
    <property type="match status" value="1"/>
</dbReference>
<dbReference type="InterPro" id="IPR003265">
    <property type="entry name" value="HhH-GPD_domain"/>
</dbReference>
<dbReference type="Pfam" id="PF00730">
    <property type="entry name" value="HhH-GPD"/>
    <property type="match status" value="1"/>
</dbReference>
<evidence type="ECO:0000259" key="5">
    <source>
        <dbReference type="SMART" id="SM00478"/>
    </source>
</evidence>
<evidence type="ECO:0000256" key="2">
    <source>
        <dbReference type="ARBA" id="ARBA00012000"/>
    </source>
</evidence>
<dbReference type="GO" id="GO:0032993">
    <property type="term" value="C:protein-DNA complex"/>
    <property type="evidence" value="ECO:0007669"/>
    <property type="project" value="TreeGrafter"/>
</dbReference>
<feature type="domain" description="HhH-GPD" evidence="5">
    <location>
        <begin position="151"/>
        <end position="325"/>
    </location>
</feature>
<dbReference type="HOGENOM" id="CLU_000445_72_3_4"/>